<dbReference type="PANTHER" id="PTHR21174">
    <property type="match status" value="1"/>
</dbReference>
<evidence type="ECO:0000313" key="1">
    <source>
        <dbReference type="EMBL" id="CAE2204208.1"/>
    </source>
</evidence>
<dbReference type="EMBL" id="HBKQ01002894">
    <property type="protein sequence ID" value="CAE2204208.1"/>
    <property type="molecule type" value="Transcribed_RNA"/>
</dbReference>
<protein>
    <submittedName>
        <fullName evidence="1">Uncharacterized protein</fullName>
    </submittedName>
</protein>
<sequence>MTQQLEGTWMASNTSFEFPSPSDRKRDERLSRLRRRWDDAVTVLLGKNDTESLAPGKSCRAISDKWFQIIVEKYSEPGRAYHTLVHLEEIFSYLDIILPAAIAERSEQSSIASINTKEVYAAVSLAVFFHDAVYDAKSSTNEEDSAALYREFQIGKDGVAYHSKMELKNIGSLIVHYILATKSHFVQLSDREDPVLLAFLDADMSVLAKCHEAYDAYAGCIRYEYQHVPREVYCKKRAEILEGFASKDDLFFGKRMKELEMKARINLTREVELLRKGIIPNEK</sequence>
<name>A0A6U6CET0_9STRA</name>
<dbReference type="AlphaFoldDB" id="A0A6U6CET0"/>
<dbReference type="InterPro" id="IPR009218">
    <property type="entry name" value="HD_phosphohydro"/>
</dbReference>
<accession>A0A6U6CET0</accession>
<reference evidence="1" key="1">
    <citation type="submission" date="2021-01" db="EMBL/GenBank/DDBJ databases">
        <authorList>
            <person name="Corre E."/>
            <person name="Pelletier E."/>
            <person name="Niang G."/>
            <person name="Scheremetjew M."/>
            <person name="Finn R."/>
            <person name="Kale V."/>
            <person name="Holt S."/>
            <person name="Cochrane G."/>
            <person name="Meng A."/>
            <person name="Brown T."/>
            <person name="Cohen L."/>
        </authorList>
    </citation>
    <scope>NUCLEOTIDE SEQUENCE</scope>
    <source>
        <strain evidence="1">Isolate 1302-5</strain>
    </source>
</reference>
<proteinExistence type="predicted"/>
<organism evidence="1">
    <name type="scientific">Odontella aurita</name>
    <dbReference type="NCBI Taxonomy" id="265563"/>
    <lineage>
        <taxon>Eukaryota</taxon>
        <taxon>Sar</taxon>
        <taxon>Stramenopiles</taxon>
        <taxon>Ochrophyta</taxon>
        <taxon>Bacillariophyta</taxon>
        <taxon>Mediophyceae</taxon>
        <taxon>Biddulphiophycidae</taxon>
        <taxon>Eupodiscales</taxon>
        <taxon>Odontellaceae</taxon>
        <taxon>Odontella</taxon>
    </lineage>
</organism>
<dbReference type="EMBL" id="HBKQ01002895">
    <property type="protein sequence ID" value="CAE2204212.1"/>
    <property type="molecule type" value="Transcribed_RNA"/>
</dbReference>
<gene>
    <name evidence="1" type="ORF">OAUR00152_LOCUS1980</name>
    <name evidence="2" type="ORF">OAUR00152_LOCUS1981</name>
</gene>
<dbReference type="PANTHER" id="PTHR21174:SF0">
    <property type="entry name" value="HD PHOSPHOHYDROLASE FAMILY PROTEIN-RELATED"/>
    <property type="match status" value="1"/>
</dbReference>
<evidence type="ECO:0000313" key="2">
    <source>
        <dbReference type="EMBL" id="CAE2204212.1"/>
    </source>
</evidence>
<dbReference type="SUPFAM" id="SSF109604">
    <property type="entry name" value="HD-domain/PDEase-like"/>
    <property type="match status" value="1"/>
</dbReference>